<dbReference type="AlphaFoldDB" id="A0A839GKD1"/>
<dbReference type="Proteomes" id="UP000563094">
    <property type="component" value="Unassembled WGS sequence"/>
</dbReference>
<keyword evidence="4 5" id="KW-0472">Membrane</keyword>
<reference evidence="7 8" key="1">
    <citation type="submission" date="2020-08" db="EMBL/GenBank/DDBJ databases">
        <title>Genomic Encyclopedia of Type Strains, Phase IV (KMG-IV): sequencing the most valuable type-strain genomes for metagenomic binning, comparative biology and taxonomic classification.</title>
        <authorList>
            <person name="Goeker M."/>
        </authorList>
    </citation>
    <scope>NUCLEOTIDE SEQUENCE [LARGE SCALE GENOMIC DNA]</scope>
    <source>
        <strain evidence="7 8">DSM 29854</strain>
    </source>
</reference>
<gene>
    <name evidence="7" type="ORF">FHS90_004047</name>
</gene>
<proteinExistence type="predicted"/>
<dbReference type="EMBL" id="JACJIQ010000020">
    <property type="protein sequence ID" value="MBA9079312.1"/>
    <property type="molecule type" value="Genomic_DNA"/>
</dbReference>
<evidence type="ECO:0000256" key="3">
    <source>
        <dbReference type="ARBA" id="ARBA00022989"/>
    </source>
</evidence>
<evidence type="ECO:0000256" key="1">
    <source>
        <dbReference type="ARBA" id="ARBA00004141"/>
    </source>
</evidence>
<comment type="caution">
    <text evidence="7">The sequence shown here is derived from an EMBL/GenBank/DDBJ whole genome shotgun (WGS) entry which is preliminary data.</text>
</comment>
<dbReference type="InterPro" id="IPR010432">
    <property type="entry name" value="RDD"/>
</dbReference>
<feature type="transmembrane region" description="Helical" evidence="5">
    <location>
        <begin position="25"/>
        <end position="49"/>
    </location>
</feature>
<keyword evidence="3 5" id="KW-1133">Transmembrane helix</keyword>
<comment type="subcellular location">
    <subcellularLocation>
        <location evidence="1">Membrane</location>
        <topology evidence="1">Multi-pass membrane protein</topology>
    </subcellularLocation>
</comment>
<evidence type="ECO:0000256" key="5">
    <source>
        <dbReference type="SAM" id="Phobius"/>
    </source>
</evidence>
<keyword evidence="8" id="KW-1185">Reference proteome</keyword>
<evidence type="ECO:0000313" key="7">
    <source>
        <dbReference type="EMBL" id="MBA9079312.1"/>
    </source>
</evidence>
<dbReference type="PANTHER" id="PTHR38480:SF1">
    <property type="entry name" value="SLR0254 PROTEIN"/>
    <property type="match status" value="1"/>
</dbReference>
<organism evidence="7 8">
    <name type="scientific">Rufibacter quisquiliarum</name>
    <dbReference type="NCBI Taxonomy" id="1549639"/>
    <lineage>
        <taxon>Bacteria</taxon>
        <taxon>Pseudomonadati</taxon>
        <taxon>Bacteroidota</taxon>
        <taxon>Cytophagia</taxon>
        <taxon>Cytophagales</taxon>
        <taxon>Hymenobacteraceae</taxon>
        <taxon>Rufibacter</taxon>
    </lineage>
</organism>
<name>A0A839GKD1_9BACT</name>
<sequence>MNTIKVRTTQNVEVEYAIASVGDRILAYLVDGAVYVGAMIILGMVIGLLRPSGGGGLWGVLLVLPFLFYHLLCEIFLSGQSLGKRAMDIKVIKLSGQPPSVGDYLLRWVFRLLDITLSSGFVALITLVVNGRGQRLGDLAAGTSVIKTQVYHRRNPFQVKLEEEYAIVFPEVAALTDQDMALIRKLLHKAIQNQNETLLSRISERVQEVLEIRPEMTDRDFLKTVIKDYYHLTAGVEA</sequence>
<evidence type="ECO:0000256" key="4">
    <source>
        <dbReference type="ARBA" id="ARBA00023136"/>
    </source>
</evidence>
<dbReference type="GO" id="GO:0016020">
    <property type="term" value="C:membrane"/>
    <property type="evidence" value="ECO:0007669"/>
    <property type="project" value="UniProtKB-SubCell"/>
</dbReference>
<evidence type="ECO:0000259" key="6">
    <source>
        <dbReference type="Pfam" id="PF06271"/>
    </source>
</evidence>
<evidence type="ECO:0000313" key="8">
    <source>
        <dbReference type="Proteomes" id="UP000563094"/>
    </source>
</evidence>
<protein>
    <submittedName>
        <fullName evidence="7">Putative RDD family membrane protein YckC</fullName>
    </submittedName>
</protein>
<feature type="transmembrane region" description="Helical" evidence="5">
    <location>
        <begin position="56"/>
        <end position="77"/>
    </location>
</feature>
<evidence type="ECO:0000256" key="2">
    <source>
        <dbReference type="ARBA" id="ARBA00022692"/>
    </source>
</evidence>
<dbReference type="PANTHER" id="PTHR38480">
    <property type="entry name" value="SLR0254 PROTEIN"/>
    <property type="match status" value="1"/>
</dbReference>
<accession>A0A839GKD1</accession>
<dbReference type="Pfam" id="PF06271">
    <property type="entry name" value="RDD"/>
    <property type="match status" value="1"/>
</dbReference>
<feature type="domain" description="RDD" evidence="6">
    <location>
        <begin position="19"/>
        <end position="142"/>
    </location>
</feature>
<dbReference type="RefSeq" id="WP_182514244.1">
    <property type="nucleotide sequence ID" value="NZ_JACJIQ010000020.1"/>
</dbReference>
<keyword evidence="2 5" id="KW-0812">Transmembrane</keyword>